<sequence>MSPGVPAPRPLTPTGVYIPPYTPSLQTVQWNAATHISPVSVETAKKSRREVDSDSVILNYYPLYCFIVFCFHPCPDSVYFPTGTSEKKDKMAQTNPMPMGPWKITVYDQEYFQGRRMEFTACCQNIMECGMENIRSLKVECGAWVGYEHSSFCGQQFVLEKGDYPRFEAYSGSNSYRIERMISFRPICCANHKDSRMTIFEMENMMGRQFELCDDYPSLQAMGWMNNEVGSMHIQSGAGRCTSDESCDSIFFLTADGDMSTTNMATNSNYWEDLRKQARQLENELDLKLVSFSKLCTSYNSSSSSNRRDSRSDSVGSHQDNMLVAMTTELEQLLANLTAVNDKMAEYTNTPGGSSHNTALMHTLQRHRDILQDYTHEFHKTKSNFFSLREREDLLGSVHRDIESYKSSSGVNNRRTELFLKEHEHLRKVYPCLSPKIAEIGSSTPCDPVCQDKAVTYT</sequence>
<dbReference type="Proteomes" id="UP000831701">
    <property type="component" value="Chromosome 4"/>
</dbReference>
<name>A0ACB8X2K2_9TELE</name>
<accession>A0ACB8X2K2</accession>
<gene>
    <name evidence="1" type="ORF">L3Q82_022375</name>
</gene>
<proteinExistence type="predicted"/>
<keyword evidence="2" id="KW-1185">Reference proteome</keyword>
<organism evidence="1 2">
    <name type="scientific">Scortum barcoo</name>
    <name type="common">barcoo grunter</name>
    <dbReference type="NCBI Taxonomy" id="214431"/>
    <lineage>
        <taxon>Eukaryota</taxon>
        <taxon>Metazoa</taxon>
        <taxon>Chordata</taxon>
        <taxon>Craniata</taxon>
        <taxon>Vertebrata</taxon>
        <taxon>Euteleostomi</taxon>
        <taxon>Actinopterygii</taxon>
        <taxon>Neopterygii</taxon>
        <taxon>Teleostei</taxon>
        <taxon>Neoteleostei</taxon>
        <taxon>Acanthomorphata</taxon>
        <taxon>Eupercaria</taxon>
        <taxon>Centrarchiformes</taxon>
        <taxon>Terapontoidei</taxon>
        <taxon>Terapontidae</taxon>
        <taxon>Scortum</taxon>
    </lineage>
</organism>
<comment type="caution">
    <text evidence="1">The sequence shown here is derived from an EMBL/GenBank/DDBJ whole genome shotgun (WGS) entry which is preliminary data.</text>
</comment>
<reference evidence="1" key="1">
    <citation type="submission" date="2022-04" db="EMBL/GenBank/DDBJ databases">
        <title>Jade perch genome.</title>
        <authorList>
            <person name="Chao B."/>
        </authorList>
    </citation>
    <scope>NUCLEOTIDE SEQUENCE</scope>
    <source>
        <strain evidence="1">CB-2022</strain>
    </source>
</reference>
<protein>
    <submittedName>
        <fullName evidence="1">Uncharacterized protein</fullName>
    </submittedName>
</protein>
<evidence type="ECO:0000313" key="2">
    <source>
        <dbReference type="Proteomes" id="UP000831701"/>
    </source>
</evidence>
<evidence type="ECO:0000313" key="1">
    <source>
        <dbReference type="EMBL" id="KAI3373792.1"/>
    </source>
</evidence>
<dbReference type="EMBL" id="CM041534">
    <property type="protein sequence ID" value="KAI3373792.1"/>
    <property type="molecule type" value="Genomic_DNA"/>
</dbReference>